<dbReference type="InterPro" id="IPR008160">
    <property type="entry name" value="Collagen"/>
</dbReference>
<dbReference type="InterPro" id="IPR051275">
    <property type="entry name" value="Cell_adhesion_signaling"/>
</dbReference>
<keyword evidence="16" id="KW-1185">Reference proteome</keyword>
<feature type="domain" description="Ig-like" evidence="13">
    <location>
        <begin position="569"/>
        <end position="642"/>
    </location>
</feature>
<dbReference type="SMART" id="SM00408">
    <property type="entry name" value="IGc2"/>
    <property type="match status" value="5"/>
</dbReference>
<evidence type="ECO:0000256" key="10">
    <source>
        <dbReference type="ARBA" id="ARBA00023180"/>
    </source>
</evidence>
<dbReference type="PANTHER" id="PTHR11640:SF158">
    <property type="entry name" value="V-SET AND IMMUNOGLOBULIN DOMAIN-CONTAINING PROTEIN 10-LIKE 2"/>
    <property type="match status" value="1"/>
</dbReference>
<comment type="caution">
    <text evidence="15">The sequence shown here is derived from an EMBL/GenBank/DDBJ whole genome shotgun (WGS) entry which is preliminary data.</text>
</comment>
<keyword evidence="8" id="KW-0472">Membrane</keyword>
<dbReference type="Gene3D" id="2.60.40.10">
    <property type="entry name" value="Immunoglobulins"/>
    <property type="match status" value="5"/>
</dbReference>
<dbReference type="Proteomes" id="UP000225706">
    <property type="component" value="Unassembled WGS sequence"/>
</dbReference>
<keyword evidence="11" id="KW-0393">Immunoglobulin domain</keyword>
<name>A0A2B4R635_STYPI</name>
<dbReference type="Gene3D" id="1.20.5.320">
    <property type="entry name" value="6-Phosphogluconate Dehydrogenase, domain 3"/>
    <property type="match status" value="1"/>
</dbReference>
<evidence type="ECO:0000256" key="9">
    <source>
        <dbReference type="ARBA" id="ARBA00023157"/>
    </source>
</evidence>
<sequence>KLRQHESEISYGERSGSYPVMFPADLQTRRKRHVKNTDGRSNANVSIDREAIRKEVRLVMNSQACSTQCPKSIRGRRGRPGQRGPPGKNGSPGPKGIPGPAGPIGPPGKHGPSGQQGIMGPKGNHGPQGVQGPPGPMGPPGARGEPGKSISAPSIVTAPMSIVVKETGTASFQCEVEGNPQPKVIWLKDNSSLIADKRIVSTGGDLLINDATSKDDGTYTCVARNILGVMTSLARLTVQVGALIIQKPSSVIVEEGHKVNLFCQAIGQPTPTITWRKAFGHMSKERSKVLNGRLEITRVTKTDGGDYICSAKNILNEDSTRTQVIVLEKLKFTLFPPFKGLTIPSVNVLLTCEAQGAREIVWQRTGQGLPSGHVVYSNGSLLLKNVSPTDAGTYNCIARNFYRSITAITVLEVRKLTSCSEIKAHNRGASSGTYTIDPDDKGSVTPFSVYCDMTDKGGVGVTVISHDSERRTYVGKNPGCVFPGCYSKYVRYTGVSTAQLSALTRVSQNCEQFIKFECNNDTTFIEDNYAWWVSRGGAPMNYWGGATGHDKMCACGVTNSCSDGKKCNCHNIGGSWREDSATGQPTPTITWRKAFGHMSKERSKVLNGRLEITRVTKTDGGDYICSAKNILNEDSTRTQVIVLEKLKFTLFPPFKGLTIPSVNVLLTCEAQGAREIVWQRTGQGLPSGHVVYSNGSLLLKNVSPTDAGTYNCIARNFYRSITAITVLEVRKLTSCSEIKAHNRGASSGTYTIDPDDKGSVTPFSVYCDMTDKGGVGVTVISHDSERRTYVGKNPGCVFPGCYSKYVRYTGVSTAQLSALTRVSQNCEQFIKFECNNDTTFIEDNYAWWVSRGGAPMNYWGGATGHDKMCACGVTNSCSDGKKCNCHNIGGSWREDSGLLTDKSVLPVTQIRLGDLDEPDEEGH</sequence>
<dbReference type="SUPFAM" id="SSF56496">
    <property type="entry name" value="Fibrinogen C-terminal domain-like"/>
    <property type="match status" value="2"/>
</dbReference>
<evidence type="ECO:0000256" key="5">
    <source>
        <dbReference type="ARBA" id="ARBA00022525"/>
    </source>
</evidence>
<dbReference type="Pfam" id="PF01391">
    <property type="entry name" value="Collagen"/>
    <property type="match status" value="1"/>
</dbReference>
<feature type="compositionally biased region" description="Low complexity" evidence="12">
    <location>
        <begin position="85"/>
        <end position="94"/>
    </location>
</feature>
<dbReference type="FunFam" id="2.60.40.10:FF:000005">
    <property type="entry name" value="Neuronal cell adhesion molecule"/>
    <property type="match status" value="1"/>
</dbReference>
<dbReference type="InterPro" id="IPR007110">
    <property type="entry name" value="Ig-like_dom"/>
</dbReference>
<dbReference type="Pfam" id="PF07679">
    <property type="entry name" value="I-set"/>
    <property type="match status" value="1"/>
</dbReference>
<dbReference type="Gene3D" id="2.60.120.1000">
    <property type="match status" value="2"/>
</dbReference>
<keyword evidence="9" id="KW-1015">Disulfide bond</keyword>
<dbReference type="GO" id="GO:0005201">
    <property type="term" value="F:extracellular matrix structural constituent"/>
    <property type="evidence" value="ECO:0007669"/>
    <property type="project" value="InterPro"/>
</dbReference>
<evidence type="ECO:0000256" key="2">
    <source>
        <dbReference type="ARBA" id="ARBA00004479"/>
    </source>
</evidence>
<evidence type="ECO:0000256" key="8">
    <source>
        <dbReference type="ARBA" id="ARBA00023136"/>
    </source>
</evidence>
<dbReference type="GO" id="GO:0005576">
    <property type="term" value="C:extracellular region"/>
    <property type="evidence" value="ECO:0007669"/>
    <property type="project" value="UniProtKB-SubCell"/>
</dbReference>
<dbReference type="InterPro" id="IPR000885">
    <property type="entry name" value="Fib_collagen_C"/>
</dbReference>
<dbReference type="InterPro" id="IPR003598">
    <property type="entry name" value="Ig_sub2"/>
</dbReference>
<dbReference type="InterPro" id="IPR003599">
    <property type="entry name" value="Ig_sub"/>
</dbReference>
<dbReference type="Pfam" id="PF13927">
    <property type="entry name" value="Ig_3"/>
    <property type="match status" value="4"/>
</dbReference>
<protein>
    <submittedName>
        <fullName evidence="15">Roundabout-like 3</fullName>
    </submittedName>
</protein>
<feature type="domain" description="Ig-like" evidence="13">
    <location>
        <begin position="242"/>
        <end position="326"/>
    </location>
</feature>
<evidence type="ECO:0000256" key="1">
    <source>
        <dbReference type="ARBA" id="ARBA00004236"/>
    </source>
</evidence>
<dbReference type="InterPro" id="IPR002181">
    <property type="entry name" value="Fibrinogen_a/b/g_C_dom"/>
</dbReference>
<dbReference type="SMART" id="SM00409">
    <property type="entry name" value="IG"/>
    <property type="match status" value="5"/>
</dbReference>
<dbReference type="PANTHER" id="PTHR11640">
    <property type="entry name" value="NEPHRIN"/>
    <property type="match status" value="1"/>
</dbReference>
<organism evidence="15 16">
    <name type="scientific">Stylophora pistillata</name>
    <name type="common">Smooth cauliflower coral</name>
    <dbReference type="NCBI Taxonomy" id="50429"/>
    <lineage>
        <taxon>Eukaryota</taxon>
        <taxon>Metazoa</taxon>
        <taxon>Cnidaria</taxon>
        <taxon>Anthozoa</taxon>
        <taxon>Hexacorallia</taxon>
        <taxon>Scleractinia</taxon>
        <taxon>Astrocoeniina</taxon>
        <taxon>Pocilloporidae</taxon>
        <taxon>Stylophora</taxon>
    </lineage>
</organism>
<keyword evidence="4" id="KW-1003">Cell membrane</keyword>
<evidence type="ECO:0000256" key="3">
    <source>
        <dbReference type="ARBA" id="ARBA00004613"/>
    </source>
</evidence>
<evidence type="ECO:0000313" key="15">
    <source>
        <dbReference type="EMBL" id="PFX11692.1"/>
    </source>
</evidence>
<dbReference type="Pfam" id="PF01410">
    <property type="entry name" value="COLFI"/>
    <property type="match status" value="2"/>
</dbReference>
<feature type="compositionally biased region" description="Pro residues" evidence="12">
    <location>
        <begin position="95"/>
        <end position="106"/>
    </location>
</feature>
<evidence type="ECO:0000256" key="4">
    <source>
        <dbReference type="ARBA" id="ARBA00022475"/>
    </source>
</evidence>
<dbReference type="FunFam" id="2.60.40.10:FF:000032">
    <property type="entry name" value="palladin isoform X1"/>
    <property type="match status" value="1"/>
</dbReference>
<keyword evidence="7" id="KW-0176">Collagen</keyword>
<feature type="domain" description="Fibrinogen C-terminal" evidence="14">
    <location>
        <begin position="726"/>
        <end position="782"/>
    </location>
</feature>
<feature type="region of interest" description="Disordered" evidence="12">
    <location>
        <begin position="1"/>
        <end position="20"/>
    </location>
</feature>
<evidence type="ECO:0000256" key="11">
    <source>
        <dbReference type="ARBA" id="ARBA00023319"/>
    </source>
</evidence>
<feature type="domain" description="Ig-like" evidence="13">
    <location>
        <begin position="666"/>
        <end position="722"/>
    </location>
</feature>
<keyword evidence="5" id="KW-0964">Secreted</keyword>
<feature type="non-terminal residue" evidence="15">
    <location>
        <position position="1"/>
    </location>
</feature>
<dbReference type="SUPFAM" id="SSF48726">
    <property type="entry name" value="Immunoglobulin"/>
    <property type="match status" value="5"/>
</dbReference>
<dbReference type="NCBIfam" id="NF040941">
    <property type="entry name" value="GGGWT_bact"/>
    <property type="match status" value="2"/>
</dbReference>
<feature type="domain" description="Fibrinogen C-terminal" evidence="14">
    <location>
        <begin position="410"/>
        <end position="466"/>
    </location>
</feature>
<evidence type="ECO:0000259" key="13">
    <source>
        <dbReference type="PROSITE" id="PS50835"/>
    </source>
</evidence>
<dbReference type="PROSITE" id="PS51406">
    <property type="entry name" value="FIBRINOGEN_C_2"/>
    <property type="match status" value="2"/>
</dbReference>
<dbReference type="AlphaFoldDB" id="A0A2B4R635"/>
<proteinExistence type="predicted"/>
<dbReference type="EMBL" id="LSMT01002019">
    <property type="protein sequence ID" value="PFX11692.1"/>
    <property type="molecule type" value="Genomic_DNA"/>
</dbReference>
<feature type="domain" description="Ig-like" evidence="13">
    <location>
        <begin position="153"/>
        <end position="237"/>
    </location>
</feature>
<evidence type="ECO:0000256" key="7">
    <source>
        <dbReference type="ARBA" id="ARBA00023119"/>
    </source>
</evidence>
<dbReference type="InterPro" id="IPR036179">
    <property type="entry name" value="Ig-like_dom_sf"/>
</dbReference>
<comment type="subcellular location">
    <subcellularLocation>
        <location evidence="1">Cell membrane</location>
    </subcellularLocation>
    <subcellularLocation>
        <location evidence="2">Membrane</location>
        <topology evidence="2">Single-pass type I membrane protein</topology>
    </subcellularLocation>
    <subcellularLocation>
        <location evidence="3">Secreted</location>
    </subcellularLocation>
</comment>
<dbReference type="InterPro" id="IPR013098">
    <property type="entry name" value="Ig_I-set"/>
</dbReference>
<feature type="region of interest" description="Disordered" evidence="12">
    <location>
        <begin position="63"/>
        <end position="152"/>
    </location>
</feature>
<evidence type="ECO:0000256" key="12">
    <source>
        <dbReference type="SAM" id="MobiDB-lite"/>
    </source>
</evidence>
<gene>
    <name evidence="15" type="primary">ROBO3</name>
    <name evidence="15" type="ORF">AWC38_SpisGene24485</name>
</gene>
<evidence type="ECO:0000259" key="14">
    <source>
        <dbReference type="PROSITE" id="PS51406"/>
    </source>
</evidence>
<dbReference type="GO" id="GO:0005581">
    <property type="term" value="C:collagen trimer"/>
    <property type="evidence" value="ECO:0007669"/>
    <property type="project" value="UniProtKB-KW"/>
</dbReference>
<evidence type="ECO:0000313" key="16">
    <source>
        <dbReference type="Proteomes" id="UP000225706"/>
    </source>
</evidence>
<keyword evidence="10" id="KW-0325">Glycoprotein</keyword>
<dbReference type="PROSITE" id="PS50835">
    <property type="entry name" value="IG_LIKE"/>
    <property type="match status" value="5"/>
</dbReference>
<reference evidence="16" key="1">
    <citation type="journal article" date="2017" name="bioRxiv">
        <title>Comparative analysis of the genomes of Stylophora pistillata and Acropora digitifera provides evidence for extensive differences between species of corals.</title>
        <authorList>
            <person name="Voolstra C.R."/>
            <person name="Li Y."/>
            <person name="Liew Y.J."/>
            <person name="Baumgarten S."/>
            <person name="Zoccola D."/>
            <person name="Flot J.-F."/>
            <person name="Tambutte S."/>
            <person name="Allemand D."/>
            <person name="Aranda M."/>
        </authorList>
    </citation>
    <scope>NUCLEOTIDE SEQUENCE [LARGE SCALE GENOMIC DNA]</scope>
</reference>
<dbReference type="GO" id="GO:0005886">
    <property type="term" value="C:plasma membrane"/>
    <property type="evidence" value="ECO:0007669"/>
    <property type="project" value="UniProtKB-SubCell"/>
</dbReference>
<evidence type="ECO:0000256" key="6">
    <source>
        <dbReference type="ARBA" id="ARBA00022737"/>
    </source>
</evidence>
<keyword evidence="6" id="KW-0677">Repeat</keyword>
<dbReference type="OrthoDB" id="428111at2759"/>
<accession>A0A2B4R635</accession>
<feature type="domain" description="Ig-like" evidence="13">
    <location>
        <begin position="350"/>
        <end position="406"/>
    </location>
</feature>
<dbReference type="InterPro" id="IPR036056">
    <property type="entry name" value="Fibrinogen-like_C"/>
</dbReference>
<dbReference type="InterPro" id="IPR013783">
    <property type="entry name" value="Ig-like_fold"/>
</dbReference>